<gene>
    <name evidence="1" type="ORF">B0H17DRAFT_1211842</name>
</gene>
<keyword evidence="2" id="KW-1185">Reference proteome</keyword>
<evidence type="ECO:0000313" key="2">
    <source>
        <dbReference type="Proteomes" id="UP001221757"/>
    </source>
</evidence>
<proteinExistence type="predicted"/>
<comment type="caution">
    <text evidence="1">The sequence shown here is derived from an EMBL/GenBank/DDBJ whole genome shotgun (WGS) entry which is preliminary data.</text>
</comment>
<evidence type="ECO:0000313" key="1">
    <source>
        <dbReference type="EMBL" id="KAJ7662935.1"/>
    </source>
</evidence>
<dbReference type="AlphaFoldDB" id="A0AAD7CTN5"/>
<organism evidence="1 2">
    <name type="scientific">Mycena rosella</name>
    <name type="common">Pink bonnet</name>
    <name type="synonym">Agaricus rosellus</name>
    <dbReference type="NCBI Taxonomy" id="1033263"/>
    <lineage>
        <taxon>Eukaryota</taxon>
        <taxon>Fungi</taxon>
        <taxon>Dikarya</taxon>
        <taxon>Basidiomycota</taxon>
        <taxon>Agaricomycotina</taxon>
        <taxon>Agaricomycetes</taxon>
        <taxon>Agaricomycetidae</taxon>
        <taxon>Agaricales</taxon>
        <taxon>Marasmiineae</taxon>
        <taxon>Mycenaceae</taxon>
        <taxon>Mycena</taxon>
    </lineage>
</organism>
<sequence length="198" mass="21317">MAAAGLWTTPSNILQDLRVVFDCLSSTRAQMNGFEQRNGLILVGDIPLAGCKPPVSDPKLPVGIAWMSNSNHGAQLGGRIVTVFGWLVDEPLKINNSVVDQLFFPVLPATPAEHDKVAKQIEGWRVWVGQWQMKDGGDVALYSPRVAPTIGESGGLPTLSISVLVDTTTLLVLLPAAFHHTDVSVHGLCCSDEGRKLR</sequence>
<name>A0AAD7CTN5_MYCRO</name>
<dbReference type="EMBL" id="JARKIE010000237">
    <property type="protein sequence ID" value="KAJ7662935.1"/>
    <property type="molecule type" value="Genomic_DNA"/>
</dbReference>
<accession>A0AAD7CTN5</accession>
<dbReference type="Proteomes" id="UP001221757">
    <property type="component" value="Unassembled WGS sequence"/>
</dbReference>
<protein>
    <submittedName>
        <fullName evidence="1">Uncharacterized protein</fullName>
    </submittedName>
</protein>
<reference evidence="1" key="1">
    <citation type="submission" date="2023-03" db="EMBL/GenBank/DDBJ databases">
        <title>Massive genome expansion in bonnet fungi (Mycena s.s.) driven by repeated elements and novel gene families across ecological guilds.</title>
        <authorList>
            <consortium name="Lawrence Berkeley National Laboratory"/>
            <person name="Harder C.B."/>
            <person name="Miyauchi S."/>
            <person name="Viragh M."/>
            <person name="Kuo A."/>
            <person name="Thoen E."/>
            <person name="Andreopoulos B."/>
            <person name="Lu D."/>
            <person name="Skrede I."/>
            <person name="Drula E."/>
            <person name="Henrissat B."/>
            <person name="Morin E."/>
            <person name="Kohler A."/>
            <person name="Barry K."/>
            <person name="LaButti K."/>
            <person name="Morin E."/>
            <person name="Salamov A."/>
            <person name="Lipzen A."/>
            <person name="Mereny Z."/>
            <person name="Hegedus B."/>
            <person name="Baldrian P."/>
            <person name="Stursova M."/>
            <person name="Weitz H."/>
            <person name="Taylor A."/>
            <person name="Grigoriev I.V."/>
            <person name="Nagy L.G."/>
            <person name="Martin F."/>
            <person name="Kauserud H."/>
        </authorList>
    </citation>
    <scope>NUCLEOTIDE SEQUENCE</scope>
    <source>
        <strain evidence="1">CBHHK067</strain>
    </source>
</reference>